<comment type="catalytic activity">
    <reaction evidence="1 7">
        <text>5-dehydro-4-deoxy-D-glucuronate = 3-deoxy-D-glycero-2,5-hexodiulosonate</text>
        <dbReference type="Rhea" id="RHEA:23896"/>
        <dbReference type="ChEBI" id="CHEBI:17117"/>
        <dbReference type="ChEBI" id="CHEBI:29071"/>
        <dbReference type="EC" id="5.3.1.17"/>
    </reaction>
</comment>
<keyword evidence="5 7" id="KW-0862">Zinc</keyword>
<dbReference type="RefSeq" id="WP_048688830.1">
    <property type="nucleotide sequence ID" value="NZ_KQ130482.1"/>
</dbReference>
<evidence type="ECO:0000256" key="4">
    <source>
        <dbReference type="ARBA" id="ARBA00022723"/>
    </source>
</evidence>
<comment type="pathway">
    <text evidence="2 7">Glycan metabolism; pectin degradation; 2-dehydro-3-deoxy-D-gluconate from pectin: step 4/5.</text>
</comment>
<dbReference type="Gene3D" id="2.60.120.10">
    <property type="entry name" value="Jelly Rolls"/>
    <property type="match status" value="1"/>
</dbReference>
<evidence type="ECO:0000256" key="5">
    <source>
        <dbReference type="ARBA" id="ARBA00022833"/>
    </source>
</evidence>
<dbReference type="InterPro" id="IPR021120">
    <property type="entry name" value="KduI/IolB_isomerase"/>
</dbReference>
<comment type="cofactor">
    <cofactor evidence="7">
        <name>Zn(2+)</name>
        <dbReference type="ChEBI" id="CHEBI:29105"/>
    </cofactor>
    <text evidence="7">Binds 1 zinc ion per subunit.</text>
</comment>
<evidence type="ECO:0000256" key="1">
    <source>
        <dbReference type="ARBA" id="ARBA00000552"/>
    </source>
</evidence>
<dbReference type="OrthoDB" id="9770644at2"/>
<dbReference type="InterPro" id="IPR014710">
    <property type="entry name" value="RmlC-like_jellyroll"/>
</dbReference>
<dbReference type="SUPFAM" id="SSF51182">
    <property type="entry name" value="RmlC-like cupins"/>
    <property type="match status" value="1"/>
</dbReference>
<dbReference type="UniPathway" id="UPA00545">
    <property type="reaction ID" value="UER00826"/>
</dbReference>
<dbReference type="GO" id="GO:0008270">
    <property type="term" value="F:zinc ion binding"/>
    <property type="evidence" value="ECO:0007669"/>
    <property type="project" value="UniProtKB-UniRule"/>
</dbReference>
<dbReference type="InterPro" id="IPR007045">
    <property type="entry name" value="KduI"/>
</dbReference>
<dbReference type="EC" id="5.3.1.17" evidence="7"/>
<dbReference type="CDD" id="cd20294">
    <property type="entry name" value="cupin_KduI_N"/>
    <property type="match status" value="1"/>
</dbReference>
<dbReference type="AlphaFoldDB" id="A0A0J8GVT8"/>
<dbReference type="PATRIC" id="fig|1513271.3.peg.427"/>
<dbReference type="GO" id="GO:0008697">
    <property type="term" value="F:4-deoxy-L-threo-5-hexosulose-uronate ketol-isomerase activity"/>
    <property type="evidence" value="ECO:0007669"/>
    <property type="project" value="UniProtKB-UniRule"/>
</dbReference>
<accession>A0A0J8GVT8</accession>
<feature type="binding site" evidence="7">
    <location>
        <position position="243"/>
    </location>
    <ligand>
        <name>Zn(2+)</name>
        <dbReference type="ChEBI" id="CHEBI:29105"/>
    </ligand>
</feature>
<keyword evidence="4 7" id="KW-0479">Metal-binding</keyword>
<comment type="similarity">
    <text evidence="3 7">Belongs to the KduI family.</text>
</comment>
<dbReference type="InterPro" id="IPR011051">
    <property type="entry name" value="RmlC_Cupin_sf"/>
</dbReference>
<feature type="binding site" evidence="7">
    <location>
        <position position="201"/>
    </location>
    <ligand>
        <name>Zn(2+)</name>
        <dbReference type="ChEBI" id="CHEBI:29105"/>
    </ligand>
</feature>
<dbReference type="PANTHER" id="PTHR38461">
    <property type="entry name" value="4-DEOXY-L-THREO-5-HEXOSULOSE-URONATE KETOL-ISOMERASE"/>
    <property type="match status" value="1"/>
</dbReference>
<evidence type="ECO:0000313" key="8">
    <source>
        <dbReference type="EMBL" id="KMT66900.1"/>
    </source>
</evidence>
<evidence type="ECO:0000313" key="9">
    <source>
        <dbReference type="Proteomes" id="UP000037600"/>
    </source>
</evidence>
<evidence type="ECO:0000256" key="3">
    <source>
        <dbReference type="ARBA" id="ARBA00008086"/>
    </source>
</evidence>
<dbReference type="NCBIfam" id="NF002091">
    <property type="entry name" value="PRK00924.1"/>
    <property type="match status" value="1"/>
</dbReference>
<evidence type="ECO:0000256" key="6">
    <source>
        <dbReference type="ARBA" id="ARBA00023235"/>
    </source>
</evidence>
<gene>
    <name evidence="7" type="primary">kduI</name>
    <name evidence="8" type="ORF">XM47_02020</name>
</gene>
<name>A0A0J8GVT8_9ALTE</name>
<reference evidence="8 9" key="1">
    <citation type="submission" date="2015-04" db="EMBL/GenBank/DDBJ databases">
        <title>Draft Genome Sequence of the Novel Agar-Digesting Marine Bacterium Q1.</title>
        <authorList>
            <person name="Li Y."/>
            <person name="Li D."/>
            <person name="Chen G."/>
            <person name="Du Z."/>
        </authorList>
    </citation>
    <scope>NUCLEOTIDE SEQUENCE [LARGE SCALE GENOMIC DNA]</scope>
    <source>
        <strain evidence="8 9">Q1</strain>
    </source>
</reference>
<dbReference type="PIRSF" id="PIRSF006625">
    <property type="entry name" value="KduI"/>
    <property type="match status" value="1"/>
</dbReference>
<dbReference type="HAMAP" id="MF_00687">
    <property type="entry name" value="KduI"/>
    <property type="match status" value="1"/>
</dbReference>
<feature type="binding site" evidence="7">
    <location>
        <position position="196"/>
    </location>
    <ligand>
        <name>Zn(2+)</name>
        <dbReference type="ChEBI" id="CHEBI:29105"/>
    </ligand>
</feature>
<keyword evidence="6 7" id="KW-0413">Isomerase</keyword>
<comment type="caution">
    <text evidence="8">The sequence shown here is derived from an EMBL/GenBank/DDBJ whole genome shotgun (WGS) entry which is preliminary data.</text>
</comment>
<evidence type="ECO:0000256" key="7">
    <source>
        <dbReference type="HAMAP-Rule" id="MF_00687"/>
    </source>
</evidence>
<dbReference type="PANTHER" id="PTHR38461:SF1">
    <property type="entry name" value="4-DEOXY-L-THREO-5-HEXOSULOSE-URONATE KETOL-ISOMERASE"/>
    <property type="match status" value="1"/>
</dbReference>
<dbReference type="CDD" id="cd20491">
    <property type="entry name" value="cupin_KduI_C"/>
    <property type="match status" value="1"/>
</dbReference>
<keyword evidence="9" id="KW-1185">Reference proteome</keyword>
<organism evidence="8 9">
    <name type="scientific">Catenovulum maritimum</name>
    <dbReference type="NCBI Taxonomy" id="1513271"/>
    <lineage>
        <taxon>Bacteria</taxon>
        <taxon>Pseudomonadati</taxon>
        <taxon>Pseudomonadota</taxon>
        <taxon>Gammaproteobacteria</taxon>
        <taxon>Alteromonadales</taxon>
        <taxon>Alteromonadaceae</taxon>
        <taxon>Catenovulum</taxon>
    </lineage>
</organism>
<evidence type="ECO:0000256" key="2">
    <source>
        <dbReference type="ARBA" id="ARBA00005148"/>
    </source>
</evidence>
<dbReference type="GO" id="GO:0042840">
    <property type="term" value="P:D-glucuronate catabolic process"/>
    <property type="evidence" value="ECO:0007669"/>
    <property type="project" value="TreeGrafter"/>
</dbReference>
<dbReference type="Pfam" id="PF04962">
    <property type="entry name" value="KduI"/>
    <property type="match status" value="1"/>
</dbReference>
<dbReference type="InterPro" id="IPR027449">
    <property type="entry name" value="KduI_N"/>
</dbReference>
<feature type="binding site" evidence="7">
    <location>
        <position position="194"/>
    </location>
    <ligand>
        <name>Zn(2+)</name>
        <dbReference type="ChEBI" id="CHEBI:29105"/>
    </ligand>
</feature>
<sequence length="276" mass="30922">MDFLFAADIRSYKDMRNQELRDAFVTQQLFVPGEFKLTYTDVDRGVVGGFTPTTEALELPTHKELASDYFCQRREAGVINIGGKGTITADGVAYAMDKKDSLYLAKETKSVKFESDDSNNPAKFYLVSYPAHRVTKTVHVPKSAAQTVHLGASDTSNERTIFQSIRPGIVDSCQLVMGITELKTGSVWNTKPPHTHFRRTEIYMYFDLPEEERVFHLMGEPAEVRSLSLENGVAIASPSWSIHSGVGTTNYTFVWAMGGENQEFDDMDHLKVSDLK</sequence>
<dbReference type="GO" id="GO:0019698">
    <property type="term" value="P:D-galacturonate catabolic process"/>
    <property type="evidence" value="ECO:0007669"/>
    <property type="project" value="TreeGrafter"/>
</dbReference>
<comment type="function">
    <text evidence="7">Catalyzes the isomerization of 5-dehydro-4-deoxy-D-glucuronate to 3-deoxy-D-glycero-2,5-hexodiulosonate.</text>
</comment>
<proteinExistence type="inferred from homology"/>
<dbReference type="EMBL" id="LAZL01000002">
    <property type="protein sequence ID" value="KMT66900.1"/>
    <property type="molecule type" value="Genomic_DNA"/>
</dbReference>
<dbReference type="Gene3D" id="2.60.120.520">
    <property type="entry name" value="pectin degrading enzyme 5-keto 4- deoxyuronate isomerase, domain 1"/>
    <property type="match status" value="1"/>
</dbReference>
<dbReference type="GO" id="GO:0045490">
    <property type="term" value="P:pectin catabolic process"/>
    <property type="evidence" value="ECO:0007669"/>
    <property type="project" value="UniProtKB-UniRule"/>
</dbReference>
<dbReference type="Proteomes" id="UP000037600">
    <property type="component" value="Unassembled WGS sequence"/>
</dbReference>
<dbReference type="STRING" id="1513271.XM47_02020"/>
<protein>
    <recommendedName>
        <fullName evidence="7">4-deoxy-L-threo-5-hexosulose-uronate ketol-isomerase</fullName>
        <ecNumber evidence="7">5.3.1.17</ecNumber>
    </recommendedName>
    <alternativeName>
        <fullName evidence="7">5-keto-4-deoxyuronate isomerase</fullName>
    </alternativeName>
    <alternativeName>
        <fullName evidence="7">DKI isomerase</fullName>
    </alternativeName>
</protein>